<gene>
    <name evidence="2" type="ORF">GCM10010971_19800</name>
</gene>
<evidence type="ECO:0000313" key="3">
    <source>
        <dbReference type="Proteomes" id="UP000621859"/>
    </source>
</evidence>
<name>A0ABQ2PLF4_9NEIS</name>
<evidence type="ECO:0000256" key="1">
    <source>
        <dbReference type="SAM" id="Phobius"/>
    </source>
</evidence>
<protein>
    <recommendedName>
        <fullName evidence="4">K+-transporting ATPase, KdpF subunit</fullName>
    </recommendedName>
</protein>
<keyword evidence="1" id="KW-1133">Transmembrane helix</keyword>
<feature type="transmembrane region" description="Helical" evidence="1">
    <location>
        <begin position="21"/>
        <end position="43"/>
    </location>
</feature>
<dbReference type="Proteomes" id="UP000621859">
    <property type="component" value="Unassembled WGS sequence"/>
</dbReference>
<evidence type="ECO:0000313" key="2">
    <source>
        <dbReference type="EMBL" id="GGP26161.1"/>
    </source>
</evidence>
<sequence>MLRSHSGAGGFLQVPGGTQMNWLYVMTAVVFVLLLGYLVYALFNAEDVA</sequence>
<organism evidence="2 3">
    <name type="scientific">Silvimonas amylolytica</name>
    <dbReference type="NCBI Taxonomy" id="449663"/>
    <lineage>
        <taxon>Bacteria</taxon>
        <taxon>Pseudomonadati</taxon>
        <taxon>Pseudomonadota</taxon>
        <taxon>Betaproteobacteria</taxon>
        <taxon>Neisseriales</taxon>
        <taxon>Chitinibacteraceae</taxon>
        <taxon>Silvimonas</taxon>
    </lineage>
</organism>
<reference evidence="3" key="1">
    <citation type="journal article" date="2019" name="Int. J. Syst. Evol. Microbiol.">
        <title>The Global Catalogue of Microorganisms (GCM) 10K type strain sequencing project: providing services to taxonomists for standard genome sequencing and annotation.</title>
        <authorList>
            <consortium name="The Broad Institute Genomics Platform"/>
            <consortium name="The Broad Institute Genome Sequencing Center for Infectious Disease"/>
            <person name="Wu L."/>
            <person name="Ma J."/>
        </authorList>
    </citation>
    <scope>NUCLEOTIDE SEQUENCE [LARGE SCALE GENOMIC DNA]</scope>
    <source>
        <strain evidence="3">CGMCC 1.8860</strain>
    </source>
</reference>
<keyword evidence="1" id="KW-0472">Membrane</keyword>
<keyword evidence="3" id="KW-1185">Reference proteome</keyword>
<comment type="caution">
    <text evidence="2">The sequence shown here is derived from an EMBL/GenBank/DDBJ whole genome shotgun (WGS) entry which is preliminary data.</text>
</comment>
<accession>A0ABQ2PLF4</accession>
<proteinExistence type="predicted"/>
<dbReference type="Pfam" id="PF09604">
    <property type="entry name" value="Potass_KdpF"/>
    <property type="match status" value="1"/>
</dbReference>
<keyword evidence="1" id="KW-0812">Transmembrane</keyword>
<dbReference type="EMBL" id="BMLY01000003">
    <property type="protein sequence ID" value="GGP26161.1"/>
    <property type="molecule type" value="Genomic_DNA"/>
</dbReference>
<dbReference type="NCBIfam" id="TIGR02115">
    <property type="entry name" value="potass_kdpF"/>
    <property type="match status" value="1"/>
</dbReference>
<dbReference type="InterPro" id="IPR011726">
    <property type="entry name" value="KdpF"/>
</dbReference>
<evidence type="ECO:0008006" key="4">
    <source>
        <dbReference type="Google" id="ProtNLM"/>
    </source>
</evidence>